<name>A0A2G9R4R7_AQUCT</name>
<evidence type="ECO:0000256" key="1">
    <source>
        <dbReference type="ARBA" id="ARBA00022729"/>
    </source>
</evidence>
<evidence type="ECO:0000259" key="2">
    <source>
        <dbReference type="Pfam" id="PF23194"/>
    </source>
</evidence>
<dbReference type="AlphaFoldDB" id="A0A2G9R4R7"/>
<keyword evidence="1" id="KW-0732">Signal</keyword>
<dbReference type="PANTHER" id="PTHR23303:SF14">
    <property type="entry name" value="BOS COMPLEX SUBUNIT NOMO1-RELATED"/>
    <property type="match status" value="1"/>
</dbReference>
<dbReference type="GO" id="GO:0005789">
    <property type="term" value="C:endoplasmic reticulum membrane"/>
    <property type="evidence" value="ECO:0007669"/>
    <property type="project" value="TreeGrafter"/>
</dbReference>
<dbReference type="PANTHER" id="PTHR23303">
    <property type="entry name" value="CARBOXYPEPTIDASE REGULATORY REGION-CONTAINING"/>
    <property type="match status" value="1"/>
</dbReference>
<dbReference type="InterPro" id="IPR056190">
    <property type="entry name" value="NOMO_5th"/>
</dbReference>
<accession>A0A2G9R4R7</accession>
<dbReference type="Proteomes" id="UP000228934">
    <property type="component" value="Unassembled WGS sequence"/>
</dbReference>
<dbReference type="Pfam" id="PF23194">
    <property type="entry name" value="NOMO_5th"/>
    <property type="match status" value="1"/>
</dbReference>
<proteinExistence type="predicted"/>
<evidence type="ECO:0000313" key="4">
    <source>
        <dbReference type="Proteomes" id="UP000228934"/>
    </source>
</evidence>
<dbReference type="OrthoDB" id="10263633at2759"/>
<reference evidence="4" key="1">
    <citation type="journal article" date="2017" name="Nat. Commun.">
        <title>The North American bullfrog draft genome provides insight into hormonal regulation of long noncoding RNA.</title>
        <authorList>
            <person name="Hammond S.A."/>
            <person name="Warren R.L."/>
            <person name="Vandervalk B.P."/>
            <person name="Kucuk E."/>
            <person name="Khan H."/>
            <person name="Gibb E.A."/>
            <person name="Pandoh P."/>
            <person name="Kirk H."/>
            <person name="Zhao Y."/>
            <person name="Jones M."/>
            <person name="Mungall A.J."/>
            <person name="Coope R."/>
            <person name="Pleasance S."/>
            <person name="Moore R.A."/>
            <person name="Holt R.A."/>
            <person name="Round J.M."/>
            <person name="Ohora S."/>
            <person name="Walle B.V."/>
            <person name="Veldhoen N."/>
            <person name="Helbing C.C."/>
            <person name="Birol I."/>
        </authorList>
    </citation>
    <scope>NUCLEOTIDE SEQUENCE [LARGE SCALE GENOMIC DNA]</scope>
</reference>
<gene>
    <name evidence="3" type="ORF">AB205_0144940</name>
</gene>
<keyword evidence="4" id="KW-1185">Reference proteome</keyword>
<evidence type="ECO:0000313" key="3">
    <source>
        <dbReference type="EMBL" id="PIO22805.1"/>
    </source>
</evidence>
<feature type="domain" description="NOMO fifth transthyretin-like" evidence="2">
    <location>
        <begin position="40"/>
        <end position="99"/>
    </location>
</feature>
<dbReference type="InterPro" id="IPR051417">
    <property type="entry name" value="SDr/BOS_complex"/>
</dbReference>
<sequence length="105" mass="11875">MTAGTYSIDAKKEHIFFDTLTVKIAPNTPQLADIIAARFSVCGDISITHFPEGMKSMSKYKVTMTPQDKERTSVLLTESDTQGRFCFQARRGSYNIQVIEIYRCI</sequence>
<dbReference type="EMBL" id="KV979905">
    <property type="protein sequence ID" value="PIO22805.1"/>
    <property type="molecule type" value="Genomic_DNA"/>
</dbReference>
<protein>
    <recommendedName>
        <fullName evidence="2">NOMO fifth transthyretin-like domain-containing protein</fullName>
    </recommendedName>
</protein>
<organism evidence="3 4">
    <name type="scientific">Aquarana catesbeiana</name>
    <name type="common">American bullfrog</name>
    <name type="synonym">Rana catesbeiana</name>
    <dbReference type="NCBI Taxonomy" id="8400"/>
    <lineage>
        <taxon>Eukaryota</taxon>
        <taxon>Metazoa</taxon>
        <taxon>Chordata</taxon>
        <taxon>Craniata</taxon>
        <taxon>Vertebrata</taxon>
        <taxon>Euteleostomi</taxon>
        <taxon>Amphibia</taxon>
        <taxon>Batrachia</taxon>
        <taxon>Anura</taxon>
        <taxon>Neobatrachia</taxon>
        <taxon>Ranoidea</taxon>
        <taxon>Ranidae</taxon>
        <taxon>Aquarana</taxon>
    </lineage>
</organism>